<reference evidence="2" key="1">
    <citation type="submission" date="2022-04" db="EMBL/GenBank/DDBJ databases">
        <title>Carnegiea gigantea Genome sequencing and assembly v2.</title>
        <authorList>
            <person name="Copetti D."/>
            <person name="Sanderson M.J."/>
            <person name="Burquez A."/>
            <person name="Wojciechowski M.F."/>
        </authorList>
    </citation>
    <scope>NUCLEOTIDE SEQUENCE</scope>
    <source>
        <strain evidence="2">SGP5-SGP5p</strain>
        <tissue evidence="2">Aerial part</tissue>
    </source>
</reference>
<evidence type="ECO:0000313" key="2">
    <source>
        <dbReference type="EMBL" id="KAJ8444555.1"/>
    </source>
</evidence>
<feature type="region of interest" description="Disordered" evidence="1">
    <location>
        <begin position="1"/>
        <end position="49"/>
    </location>
</feature>
<accession>A0A9Q1QLL6</accession>
<proteinExistence type="predicted"/>
<comment type="caution">
    <text evidence="2">The sequence shown here is derived from an EMBL/GenBank/DDBJ whole genome shotgun (WGS) entry which is preliminary data.</text>
</comment>
<evidence type="ECO:0000313" key="3">
    <source>
        <dbReference type="Proteomes" id="UP001153076"/>
    </source>
</evidence>
<feature type="compositionally biased region" description="Basic residues" evidence="1">
    <location>
        <begin position="34"/>
        <end position="44"/>
    </location>
</feature>
<gene>
    <name evidence="2" type="ORF">Cgig2_000834</name>
</gene>
<organism evidence="2 3">
    <name type="scientific">Carnegiea gigantea</name>
    <dbReference type="NCBI Taxonomy" id="171969"/>
    <lineage>
        <taxon>Eukaryota</taxon>
        <taxon>Viridiplantae</taxon>
        <taxon>Streptophyta</taxon>
        <taxon>Embryophyta</taxon>
        <taxon>Tracheophyta</taxon>
        <taxon>Spermatophyta</taxon>
        <taxon>Magnoliopsida</taxon>
        <taxon>eudicotyledons</taxon>
        <taxon>Gunneridae</taxon>
        <taxon>Pentapetalae</taxon>
        <taxon>Caryophyllales</taxon>
        <taxon>Cactineae</taxon>
        <taxon>Cactaceae</taxon>
        <taxon>Cactoideae</taxon>
        <taxon>Echinocereeae</taxon>
        <taxon>Carnegiea</taxon>
    </lineage>
</organism>
<feature type="compositionally biased region" description="Basic and acidic residues" evidence="1">
    <location>
        <begin position="23"/>
        <end position="33"/>
    </location>
</feature>
<dbReference type="AlphaFoldDB" id="A0A9Q1QLL6"/>
<feature type="compositionally biased region" description="Basic and acidic residues" evidence="1">
    <location>
        <begin position="1"/>
        <end position="10"/>
    </location>
</feature>
<evidence type="ECO:0000256" key="1">
    <source>
        <dbReference type="SAM" id="MobiDB-lite"/>
    </source>
</evidence>
<name>A0A9Q1QLL6_9CARY</name>
<sequence length="160" mass="17843">MEEAVADFKKQKGGSPSIGAEMQPKKPSLEKWERKRRKKKRRSWRWAGRNSKRMGGSVTIEQNCADCLDVVGVASCGYYILWLGKLTDLRFNLSIVVQVIPNPFCRSCCGPVCVSVAQECHPGGCCGFGGWGFWFGVTIFLSKIKRVAGSIILMEIHLKN</sequence>
<keyword evidence="3" id="KW-1185">Reference proteome</keyword>
<dbReference type="EMBL" id="JAKOGI010000095">
    <property type="protein sequence ID" value="KAJ8444555.1"/>
    <property type="molecule type" value="Genomic_DNA"/>
</dbReference>
<protein>
    <submittedName>
        <fullName evidence="2">Uncharacterized protein</fullName>
    </submittedName>
</protein>
<dbReference type="Proteomes" id="UP001153076">
    <property type="component" value="Unassembled WGS sequence"/>
</dbReference>